<dbReference type="PANTHER" id="PTHR35201">
    <property type="entry name" value="TERPENE SYNTHASE"/>
    <property type="match status" value="1"/>
</dbReference>
<keyword evidence="2" id="KW-0479">Metal-binding</keyword>
<evidence type="ECO:0000256" key="1">
    <source>
        <dbReference type="ARBA" id="ARBA00023239"/>
    </source>
</evidence>
<dbReference type="Pfam" id="PF19086">
    <property type="entry name" value="Terpene_syn_C_2"/>
    <property type="match status" value="1"/>
</dbReference>
<evidence type="ECO:0000313" key="4">
    <source>
        <dbReference type="Proteomes" id="UP001174050"/>
    </source>
</evidence>
<sequence length="349" mass="39784">MPWPVGSPAVALSSIEAGFSRRLHPYWPTLQVRTRTWLRERQVMSPSIVERFADDLRYTDLVAGYYLGASNELLSAIADFSAWFFAWDDRHDRDVVHGRLGAWRKLCAALHAVLDDPDHHREHADPLVSALADCLIRVRSHVADTWSLRFTGHFHPVVDAYDREFHNRAHHAVPTVAQYVELRRLTFAHELWIDLLEPTAGSELPAYLRDDAAFRRAAMATQDFAAWYNDLCSLPKELAGDEVHNLAISLICHEGMSPGQAAAEVHRRVSECVETFLETEPAVMALADHTARTGTEGVRYAATIRSCLFNMRNWFSSVYWFHQESGRYRTQAWDDRSAPPYIDDPEGRS</sequence>
<dbReference type="EC" id="4.2.3.-" evidence="2"/>
<dbReference type="Proteomes" id="UP001174050">
    <property type="component" value="Unassembled WGS sequence"/>
</dbReference>
<comment type="similarity">
    <text evidence="2">Belongs to the terpene synthase family.</text>
</comment>
<dbReference type="EMBL" id="JAUEPL010000047">
    <property type="protein sequence ID" value="MDN3297261.1"/>
    <property type="molecule type" value="Genomic_DNA"/>
</dbReference>
<keyword evidence="2" id="KW-0460">Magnesium</keyword>
<proteinExistence type="inferred from homology"/>
<dbReference type="InterPro" id="IPR034686">
    <property type="entry name" value="Terpene_cyclase-like_2"/>
</dbReference>
<dbReference type="Gene3D" id="1.10.600.10">
    <property type="entry name" value="Farnesyl Diphosphate Synthase"/>
    <property type="match status" value="1"/>
</dbReference>
<organism evidence="3 4">
    <name type="scientific">Streptomyces ficellus</name>
    <dbReference type="NCBI Taxonomy" id="1977088"/>
    <lineage>
        <taxon>Bacteria</taxon>
        <taxon>Bacillati</taxon>
        <taxon>Actinomycetota</taxon>
        <taxon>Actinomycetes</taxon>
        <taxon>Kitasatosporales</taxon>
        <taxon>Streptomycetaceae</taxon>
        <taxon>Streptomyces</taxon>
    </lineage>
</organism>
<comment type="caution">
    <text evidence="3">The sequence shown here is derived from an EMBL/GenBank/DDBJ whole genome shotgun (WGS) entry which is preliminary data.</text>
</comment>
<protein>
    <recommendedName>
        <fullName evidence="2">Terpene synthase</fullName>
        <ecNumber evidence="2">4.2.3.-</ecNumber>
    </recommendedName>
</protein>
<keyword evidence="1 2" id="KW-0456">Lyase</keyword>
<dbReference type="SFLD" id="SFLDS00005">
    <property type="entry name" value="Isoprenoid_Synthase_Type_I"/>
    <property type="match status" value="1"/>
</dbReference>
<evidence type="ECO:0000313" key="3">
    <source>
        <dbReference type="EMBL" id="MDN3297261.1"/>
    </source>
</evidence>
<dbReference type="SFLD" id="SFLDG01020">
    <property type="entry name" value="Terpene_Cyclase_Like_2"/>
    <property type="match status" value="1"/>
</dbReference>
<evidence type="ECO:0000256" key="2">
    <source>
        <dbReference type="RuleBase" id="RU366034"/>
    </source>
</evidence>
<keyword evidence="4" id="KW-1185">Reference proteome</keyword>
<name>A0ABT7ZCM0_9ACTN</name>
<reference evidence="3" key="1">
    <citation type="submission" date="2023-06" db="EMBL/GenBank/DDBJ databases">
        <title>WGS-Sequencing of Streptomyces ficellus isolate 21 collected from sand in Gara Djebilet Iron Mine in Algeria.</title>
        <authorList>
            <person name="Zegers G.P."/>
            <person name="Gomez A."/>
            <person name="Gueddou A."/>
            <person name="Zahara A.F."/>
            <person name="Worth M."/>
            <person name="Sevigny J.L."/>
            <person name="Tisa L."/>
        </authorList>
    </citation>
    <scope>NUCLEOTIDE SEQUENCE</scope>
    <source>
        <strain evidence="3">AS11</strain>
    </source>
</reference>
<comment type="cofactor">
    <cofactor evidence="2">
        <name>Mg(2+)</name>
        <dbReference type="ChEBI" id="CHEBI:18420"/>
    </cofactor>
</comment>
<dbReference type="RefSeq" id="WP_290114622.1">
    <property type="nucleotide sequence ID" value="NZ_JAUEPL010000047.1"/>
</dbReference>
<dbReference type="SUPFAM" id="SSF48576">
    <property type="entry name" value="Terpenoid synthases"/>
    <property type="match status" value="1"/>
</dbReference>
<dbReference type="PANTHER" id="PTHR35201:SF4">
    <property type="entry name" value="BETA-PINACENE SYNTHASE-RELATED"/>
    <property type="match status" value="1"/>
</dbReference>
<accession>A0ABT7ZCM0</accession>
<gene>
    <name evidence="3" type="ORF">QWM81_25115</name>
</gene>
<dbReference type="InterPro" id="IPR008949">
    <property type="entry name" value="Isoprenoid_synthase_dom_sf"/>
</dbReference>